<reference evidence="3 4" key="1">
    <citation type="submission" date="2015-01" db="EMBL/GenBank/DDBJ databases">
        <title>The Genome Sequence of Ochroconis gallopava CBS43764.</title>
        <authorList>
            <consortium name="The Broad Institute Genomics Platform"/>
            <person name="Cuomo C."/>
            <person name="de Hoog S."/>
            <person name="Gorbushina A."/>
            <person name="Stielow B."/>
            <person name="Teixiera M."/>
            <person name="Abouelleil A."/>
            <person name="Chapman S.B."/>
            <person name="Priest M."/>
            <person name="Young S.K."/>
            <person name="Wortman J."/>
            <person name="Nusbaum C."/>
            <person name="Birren B."/>
        </authorList>
    </citation>
    <scope>NUCLEOTIDE SEQUENCE [LARGE SCALE GENOMIC DNA]</scope>
    <source>
        <strain evidence="3 4">CBS 43764</strain>
    </source>
</reference>
<sequence>MTGKITLKWQRIASSDDLRRSSQTIGVANGRLDVFGGELKPREPVDNKLYHVDLQAQSAVTVSEPMGDSPAPRVGSASTTLGGTMYLFSGRGNVAMAPIDEQGKLWACAGGNNWQCLEPSDPSKPVPPPRSYHAMANDGRDAIYVHAGCSESGRLNDLWAFVVSGRRWVQLASAPGSERGGTSIAFCASEDALYRLNGFDGKSEIGGTVDVYNPVNNHWTSKEYNADGVEGPVPRSVSTLLCLDVGGKSWLVTAFGERDPSSLGHQGAGKMLSDVWAYDIKEHQWFKVEAEGGDEAPEPRGWFAADVLGTDTIVVHGGLAEDNSRLGDVWLGRLRVE</sequence>
<keyword evidence="1" id="KW-0677">Repeat</keyword>
<dbReference type="InterPro" id="IPR015915">
    <property type="entry name" value="Kelch-typ_b-propeller"/>
</dbReference>
<name>A0A0D1YRX3_9PEZI</name>
<evidence type="ECO:0000313" key="3">
    <source>
        <dbReference type="EMBL" id="KIW03372.1"/>
    </source>
</evidence>
<dbReference type="Gene3D" id="2.120.10.80">
    <property type="entry name" value="Kelch-type beta propeller"/>
    <property type="match status" value="2"/>
</dbReference>
<dbReference type="STRING" id="253628.A0A0D1YRX3"/>
<keyword evidence="2" id="KW-0408">Iron</keyword>
<dbReference type="GeneID" id="27313553"/>
<dbReference type="VEuPathDB" id="FungiDB:PV09_05580"/>
<dbReference type="PANTHER" id="PTHR47435">
    <property type="entry name" value="KELCH REPEAT PROTEIN (AFU_ORTHOLOGUE AFUA_5G12780)"/>
    <property type="match status" value="1"/>
</dbReference>
<accession>A0A0D1YRX3</accession>
<dbReference type="Pfam" id="PF24681">
    <property type="entry name" value="Kelch_KLHDC2_KLHL20_DRC7"/>
    <property type="match status" value="1"/>
</dbReference>
<dbReference type="HOGENOM" id="CLU_030461_1_1_1"/>
<evidence type="ECO:0000313" key="4">
    <source>
        <dbReference type="Proteomes" id="UP000053259"/>
    </source>
</evidence>
<keyword evidence="4" id="KW-1185">Reference proteome</keyword>
<dbReference type="SUPFAM" id="SSF117281">
    <property type="entry name" value="Kelch motif"/>
    <property type="match status" value="1"/>
</dbReference>
<evidence type="ECO:0000256" key="1">
    <source>
        <dbReference type="ARBA" id="ARBA00022737"/>
    </source>
</evidence>
<proteinExistence type="predicted"/>
<evidence type="ECO:0008006" key="5">
    <source>
        <dbReference type="Google" id="ProtNLM"/>
    </source>
</evidence>
<dbReference type="OrthoDB" id="10250130at2759"/>
<dbReference type="RefSeq" id="XP_016213241.1">
    <property type="nucleotide sequence ID" value="XM_016359102.1"/>
</dbReference>
<protein>
    <recommendedName>
        <fullName evidence="5">Nitrile-specifier protein 5</fullName>
    </recommendedName>
</protein>
<dbReference type="AlphaFoldDB" id="A0A0D1YRX3"/>
<organism evidence="3 4">
    <name type="scientific">Verruconis gallopava</name>
    <dbReference type="NCBI Taxonomy" id="253628"/>
    <lineage>
        <taxon>Eukaryota</taxon>
        <taxon>Fungi</taxon>
        <taxon>Dikarya</taxon>
        <taxon>Ascomycota</taxon>
        <taxon>Pezizomycotina</taxon>
        <taxon>Dothideomycetes</taxon>
        <taxon>Pleosporomycetidae</taxon>
        <taxon>Venturiales</taxon>
        <taxon>Sympoventuriaceae</taxon>
        <taxon>Verruconis</taxon>
    </lineage>
</organism>
<evidence type="ECO:0000256" key="2">
    <source>
        <dbReference type="ARBA" id="ARBA00023004"/>
    </source>
</evidence>
<dbReference type="Proteomes" id="UP000053259">
    <property type="component" value="Unassembled WGS sequence"/>
</dbReference>
<dbReference type="EMBL" id="KN847545">
    <property type="protein sequence ID" value="KIW03372.1"/>
    <property type="molecule type" value="Genomic_DNA"/>
</dbReference>
<dbReference type="InParanoid" id="A0A0D1YRX3"/>
<gene>
    <name evidence="3" type="ORF">PV09_05580</name>
</gene>
<dbReference type="GO" id="GO:0019760">
    <property type="term" value="P:glucosinolate metabolic process"/>
    <property type="evidence" value="ECO:0007669"/>
    <property type="project" value="UniProtKB-ARBA"/>
</dbReference>
<dbReference type="PANTHER" id="PTHR47435:SF4">
    <property type="entry name" value="KELCH REPEAT PROTEIN (AFU_ORTHOLOGUE AFUA_5G12780)"/>
    <property type="match status" value="1"/>
</dbReference>